<proteinExistence type="predicted"/>
<comment type="caution">
    <text evidence="2">The sequence shown here is derived from an EMBL/GenBank/DDBJ whole genome shotgun (WGS) entry which is preliminary data.</text>
</comment>
<feature type="compositionally biased region" description="Polar residues" evidence="1">
    <location>
        <begin position="265"/>
        <end position="274"/>
    </location>
</feature>
<accession>A0ABQ9GB89</accession>
<organism evidence="2 3">
    <name type="scientific">Dryococelus australis</name>
    <dbReference type="NCBI Taxonomy" id="614101"/>
    <lineage>
        <taxon>Eukaryota</taxon>
        <taxon>Metazoa</taxon>
        <taxon>Ecdysozoa</taxon>
        <taxon>Arthropoda</taxon>
        <taxon>Hexapoda</taxon>
        <taxon>Insecta</taxon>
        <taxon>Pterygota</taxon>
        <taxon>Neoptera</taxon>
        <taxon>Polyneoptera</taxon>
        <taxon>Phasmatodea</taxon>
        <taxon>Verophasmatodea</taxon>
        <taxon>Anareolatae</taxon>
        <taxon>Phasmatidae</taxon>
        <taxon>Eurycanthinae</taxon>
        <taxon>Dryococelus</taxon>
    </lineage>
</organism>
<feature type="compositionally biased region" description="Polar residues" evidence="1">
    <location>
        <begin position="243"/>
        <end position="255"/>
    </location>
</feature>
<gene>
    <name evidence="2" type="ORF">PR048_028678</name>
</gene>
<protein>
    <submittedName>
        <fullName evidence="2">Uncharacterized protein</fullName>
    </submittedName>
</protein>
<evidence type="ECO:0000313" key="2">
    <source>
        <dbReference type="EMBL" id="KAJ8869685.1"/>
    </source>
</evidence>
<evidence type="ECO:0000313" key="3">
    <source>
        <dbReference type="Proteomes" id="UP001159363"/>
    </source>
</evidence>
<evidence type="ECO:0000256" key="1">
    <source>
        <dbReference type="SAM" id="MobiDB-lite"/>
    </source>
</evidence>
<sequence>MWSGDRYCRVFESPRTRVASSSVSVEGGFPEPNSPRRAVGPGRSAPAQLEEEHCTLARAGDEHLYAKTRLGKVKEAAGIAERRMEGARVCEVELVASSSHQTALGRARSAARLSSSVGNANIHRFWTTNHSKALGDSSRDTFCQRDRKISPRFCRYLTSVETQSDRPYTHSPVILFPFLAGFALKEELTRTNDPERGSRKGGGGGIKGLSREKRTGNFIDYPPCPRDFFPPPQQLAADDPSKGTPSYLETGQKRNLLSLLPGSGTDFQGRQPTNYCERGSGGAVAIAAALHHGDPGPIPGA</sequence>
<dbReference type="EMBL" id="JARBHB010000013">
    <property type="protein sequence ID" value="KAJ8869685.1"/>
    <property type="molecule type" value="Genomic_DNA"/>
</dbReference>
<reference evidence="2 3" key="1">
    <citation type="submission" date="2023-02" db="EMBL/GenBank/DDBJ databases">
        <title>LHISI_Scaffold_Assembly.</title>
        <authorList>
            <person name="Stuart O.P."/>
            <person name="Cleave R."/>
            <person name="Magrath M.J.L."/>
            <person name="Mikheyev A.S."/>
        </authorList>
    </citation>
    <scope>NUCLEOTIDE SEQUENCE [LARGE SCALE GENOMIC DNA]</scope>
    <source>
        <strain evidence="2">Daus_M_001</strain>
        <tissue evidence="2">Leg muscle</tissue>
    </source>
</reference>
<keyword evidence="3" id="KW-1185">Reference proteome</keyword>
<dbReference type="Proteomes" id="UP001159363">
    <property type="component" value="Chromosome 12"/>
</dbReference>
<feature type="region of interest" description="Disordered" evidence="1">
    <location>
        <begin position="190"/>
        <end position="275"/>
    </location>
</feature>
<name>A0ABQ9GB89_9NEOP</name>
<feature type="compositionally biased region" description="Pro residues" evidence="1">
    <location>
        <begin position="222"/>
        <end position="233"/>
    </location>
</feature>
<feature type="region of interest" description="Disordered" evidence="1">
    <location>
        <begin position="20"/>
        <end position="43"/>
    </location>
</feature>